<evidence type="ECO:0000313" key="2">
    <source>
        <dbReference type="EMBL" id="GAA2187044.1"/>
    </source>
</evidence>
<evidence type="ECO:0000313" key="3">
    <source>
        <dbReference type="Proteomes" id="UP001501084"/>
    </source>
</evidence>
<feature type="transmembrane region" description="Helical" evidence="1">
    <location>
        <begin position="37"/>
        <end position="57"/>
    </location>
</feature>
<evidence type="ECO:0000256" key="1">
    <source>
        <dbReference type="SAM" id="Phobius"/>
    </source>
</evidence>
<keyword evidence="1" id="KW-0472">Membrane</keyword>
<dbReference type="InterPro" id="IPR008407">
    <property type="entry name" value="Brnchd-chn_aa_trnsp_AzlD"/>
</dbReference>
<feature type="transmembrane region" description="Helical" evidence="1">
    <location>
        <begin position="6"/>
        <end position="25"/>
    </location>
</feature>
<feature type="transmembrane region" description="Helical" evidence="1">
    <location>
        <begin position="90"/>
        <end position="107"/>
    </location>
</feature>
<dbReference type="PIRSF" id="PIRSF003203">
    <property type="entry name" value="AzlD"/>
    <property type="match status" value="1"/>
</dbReference>
<proteinExistence type="predicted"/>
<organism evidence="2 3">
    <name type="scientific">Leucobacter alluvii</name>
    <dbReference type="NCBI Taxonomy" id="340321"/>
    <lineage>
        <taxon>Bacteria</taxon>
        <taxon>Bacillati</taxon>
        <taxon>Actinomycetota</taxon>
        <taxon>Actinomycetes</taxon>
        <taxon>Micrococcales</taxon>
        <taxon>Microbacteriaceae</taxon>
        <taxon>Leucobacter</taxon>
    </lineage>
</organism>
<gene>
    <name evidence="2" type="primary">brnE</name>
    <name evidence="2" type="ORF">GCM10009786_10250</name>
</gene>
<dbReference type="EMBL" id="BAAAOP010000005">
    <property type="protein sequence ID" value="GAA2187044.1"/>
    <property type="molecule type" value="Genomic_DNA"/>
</dbReference>
<reference evidence="2 3" key="1">
    <citation type="journal article" date="2019" name="Int. J. Syst. Evol. Microbiol.">
        <title>The Global Catalogue of Microorganisms (GCM) 10K type strain sequencing project: providing services to taxonomists for standard genome sequencing and annotation.</title>
        <authorList>
            <consortium name="The Broad Institute Genomics Platform"/>
            <consortium name="The Broad Institute Genome Sequencing Center for Infectious Disease"/>
            <person name="Wu L."/>
            <person name="Ma J."/>
        </authorList>
    </citation>
    <scope>NUCLEOTIDE SEQUENCE [LARGE SCALE GENOMIC DNA]</scope>
    <source>
        <strain evidence="2 3">JCM 14919</strain>
    </source>
</reference>
<comment type="caution">
    <text evidence="2">The sequence shown here is derived from an EMBL/GenBank/DDBJ whole genome shotgun (WGS) entry which is preliminary data.</text>
</comment>
<keyword evidence="3" id="KW-1185">Reference proteome</keyword>
<feature type="transmembrane region" description="Helical" evidence="1">
    <location>
        <begin position="69"/>
        <end position="85"/>
    </location>
</feature>
<keyword evidence="1" id="KW-0812">Transmembrane</keyword>
<keyword evidence="1" id="KW-1133">Transmembrane helix</keyword>
<accession>A0ABN3B3N4</accession>
<dbReference type="Proteomes" id="UP001501084">
    <property type="component" value="Unassembled WGS sequence"/>
</dbReference>
<dbReference type="Pfam" id="PF05437">
    <property type="entry name" value="AzlD"/>
    <property type="match status" value="1"/>
</dbReference>
<dbReference type="RefSeq" id="WP_090147905.1">
    <property type="nucleotide sequence ID" value="NZ_BAAAOP010000005.1"/>
</dbReference>
<name>A0ABN3B3N4_9MICO</name>
<sequence length="108" mass="11593">MPDLGYLIAAVAVGAVITIALRALPFAILKPLRRSKFVTALGRWMPAGILFILAVVILRDELAARPSHWWAVLVATAVTIVVHLVGRRRAVLSVAAGTACYIVLLNLV</sequence>
<protein>
    <submittedName>
        <fullName evidence="2">Branched-chain amino acid exporter BrnE</fullName>
    </submittedName>
</protein>